<name>A0ABW1JAK5_9ACTN</name>
<organism evidence="6 7">
    <name type="scientific">Angustibacter luteus</name>
    <dbReference type="NCBI Taxonomy" id="658456"/>
    <lineage>
        <taxon>Bacteria</taxon>
        <taxon>Bacillati</taxon>
        <taxon>Actinomycetota</taxon>
        <taxon>Actinomycetes</taxon>
        <taxon>Kineosporiales</taxon>
        <taxon>Kineosporiaceae</taxon>
    </lineage>
</organism>
<dbReference type="Pfam" id="PF00126">
    <property type="entry name" value="HTH_1"/>
    <property type="match status" value="1"/>
</dbReference>
<reference evidence="7" key="1">
    <citation type="journal article" date="2019" name="Int. J. Syst. Evol. Microbiol.">
        <title>The Global Catalogue of Microorganisms (GCM) 10K type strain sequencing project: providing services to taxonomists for standard genome sequencing and annotation.</title>
        <authorList>
            <consortium name="The Broad Institute Genomics Platform"/>
            <consortium name="The Broad Institute Genome Sequencing Center for Infectious Disease"/>
            <person name="Wu L."/>
            <person name="Ma J."/>
        </authorList>
    </citation>
    <scope>NUCLEOTIDE SEQUENCE [LARGE SCALE GENOMIC DNA]</scope>
    <source>
        <strain evidence="7">KACC 14249</strain>
    </source>
</reference>
<dbReference type="Proteomes" id="UP001596189">
    <property type="component" value="Unassembled WGS sequence"/>
</dbReference>
<evidence type="ECO:0000256" key="2">
    <source>
        <dbReference type="ARBA" id="ARBA00023015"/>
    </source>
</evidence>
<dbReference type="Pfam" id="PF03466">
    <property type="entry name" value="LysR_substrate"/>
    <property type="match status" value="1"/>
</dbReference>
<dbReference type="PROSITE" id="PS50931">
    <property type="entry name" value="HTH_LYSR"/>
    <property type="match status" value="1"/>
</dbReference>
<dbReference type="PANTHER" id="PTHR30346:SF29">
    <property type="entry name" value="LYSR SUBSTRATE-BINDING"/>
    <property type="match status" value="1"/>
</dbReference>
<dbReference type="PRINTS" id="PR00039">
    <property type="entry name" value="HTHLYSR"/>
</dbReference>
<dbReference type="InterPro" id="IPR036388">
    <property type="entry name" value="WH-like_DNA-bd_sf"/>
</dbReference>
<keyword evidence="3" id="KW-0238">DNA-binding</keyword>
<dbReference type="SUPFAM" id="SSF53850">
    <property type="entry name" value="Periplasmic binding protein-like II"/>
    <property type="match status" value="1"/>
</dbReference>
<dbReference type="InterPro" id="IPR036390">
    <property type="entry name" value="WH_DNA-bd_sf"/>
</dbReference>
<dbReference type="RefSeq" id="WP_345717157.1">
    <property type="nucleotide sequence ID" value="NZ_BAABFP010000005.1"/>
</dbReference>
<evidence type="ECO:0000259" key="5">
    <source>
        <dbReference type="PROSITE" id="PS50931"/>
    </source>
</evidence>
<dbReference type="CDD" id="cd08423">
    <property type="entry name" value="PBP2_LTTR_like_6"/>
    <property type="match status" value="1"/>
</dbReference>
<dbReference type="InterPro" id="IPR005119">
    <property type="entry name" value="LysR_subst-bd"/>
</dbReference>
<evidence type="ECO:0000313" key="7">
    <source>
        <dbReference type="Proteomes" id="UP001596189"/>
    </source>
</evidence>
<keyword evidence="2" id="KW-0805">Transcription regulation</keyword>
<evidence type="ECO:0000256" key="1">
    <source>
        <dbReference type="ARBA" id="ARBA00009437"/>
    </source>
</evidence>
<keyword evidence="7" id="KW-1185">Reference proteome</keyword>
<dbReference type="Gene3D" id="1.10.10.10">
    <property type="entry name" value="Winged helix-like DNA-binding domain superfamily/Winged helix DNA-binding domain"/>
    <property type="match status" value="1"/>
</dbReference>
<evidence type="ECO:0000313" key="6">
    <source>
        <dbReference type="EMBL" id="MFC6006311.1"/>
    </source>
</evidence>
<evidence type="ECO:0000256" key="3">
    <source>
        <dbReference type="ARBA" id="ARBA00023125"/>
    </source>
</evidence>
<keyword evidence="4" id="KW-0804">Transcription</keyword>
<gene>
    <name evidence="6" type="ORF">ACFQDO_04135</name>
</gene>
<comment type="similarity">
    <text evidence="1">Belongs to the LysR transcriptional regulatory family.</text>
</comment>
<proteinExistence type="inferred from homology"/>
<dbReference type="PANTHER" id="PTHR30346">
    <property type="entry name" value="TRANSCRIPTIONAL DUAL REGULATOR HCAR-RELATED"/>
    <property type="match status" value="1"/>
</dbReference>
<feature type="domain" description="HTH lysR-type" evidence="5">
    <location>
        <begin position="2"/>
        <end position="59"/>
    </location>
</feature>
<dbReference type="EMBL" id="JBHSRD010000002">
    <property type="protein sequence ID" value="MFC6006311.1"/>
    <property type="molecule type" value="Genomic_DNA"/>
</dbReference>
<protein>
    <submittedName>
        <fullName evidence="6">LysR family transcriptional regulator</fullName>
    </submittedName>
</protein>
<accession>A0ABW1JAK5</accession>
<dbReference type="Gene3D" id="3.40.190.10">
    <property type="entry name" value="Periplasmic binding protein-like II"/>
    <property type="match status" value="2"/>
</dbReference>
<dbReference type="InterPro" id="IPR000847">
    <property type="entry name" value="LysR_HTH_N"/>
</dbReference>
<sequence length="300" mass="31925">MLDVNALRVVRAIGDEGGFTAAANALGYSQPAVSQLVRRLERRLGTALVERHGRTVRLTEAGLVLARHAVTVQGALDTADEEIAAITGLRAGRVRVMAFPSSSASVVPRALADLRARHPGLSVTFSEGEPPQSLAALRSGECDVAVAFTYPGTSAGRDVDDLSGLLTVPLLDDELHVVLPADHPLADGERIGLPQLRDEPWIAGCPRCRGHLLSLADRAGFTPRVEFETDDYVAVLGLVSEGLGVALVPGLVLRTTTHQAVVTRPLHPTSRRSVLAVTTQDLRRVPAVHALIESLQRASR</sequence>
<dbReference type="SUPFAM" id="SSF46785">
    <property type="entry name" value="Winged helix' DNA-binding domain"/>
    <property type="match status" value="1"/>
</dbReference>
<comment type="caution">
    <text evidence="6">The sequence shown here is derived from an EMBL/GenBank/DDBJ whole genome shotgun (WGS) entry which is preliminary data.</text>
</comment>
<evidence type="ECO:0000256" key="4">
    <source>
        <dbReference type="ARBA" id="ARBA00023163"/>
    </source>
</evidence>